<sequence>MSSATVRSSTTSYIPQRFYPILQIWLTFHLCLHRWGFEGCGGILDITDIHLLGEIFRKHDVVRCDVPYPFQSLQCLPLDDNSPPSVQYVSTWGDSSLLVVASLNALLRINISVDVLHCQTLINFISGHLLIL</sequence>
<proteinExistence type="predicted"/>
<protein>
    <submittedName>
        <fullName evidence="1">Uncharacterized protein</fullName>
    </submittedName>
</protein>
<reference evidence="1 2" key="1">
    <citation type="submission" date="2024-08" db="EMBL/GenBank/DDBJ databases">
        <title>Gnathostoma spinigerum genome.</title>
        <authorList>
            <person name="Gonzalez-Bertolin B."/>
            <person name="Monzon S."/>
            <person name="Zaballos A."/>
            <person name="Jimenez P."/>
            <person name="Dekumyoy P."/>
            <person name="Varona S."/>
            <person name="Cuesta I."/>
            <person name="Sumanam S."/>
            <person name="Adisakwattana P."/>
            <person name="Gasser R.B."/>
            <person name="Hernandez-Gonzalez A."/>
            <person name="Young N.D."/>
            <person name="Perteguer M.J."/>
        </authorList>
    </citation>
    <scope>NUCLEOTIDE SEQUENCE [LARGE SCALE GENOMIC DNA]</scope>
    <source>
        <strain evidence="1">AL3</strain>
        <tissue evidence="1">Liver</tissue>
    </source>
</reference>
<gene>
    <name evidence="1" type="ORF">AB6A40_006607</name>
</gene>
<name>A0ABD6EIU0_9BILA</name>
<keyword evidence="2" id="KW-1185">Reference proteome</keyword>
<evidence type="ECO:0000313" key="2">
    <source>
        <dbReference type="Proteomes" id="UP001608902"/>
    </source>
</evidence>
<dbReference type="AlphaFoldDB" id="A0ABD6EIU0"/>
<organism evidence="1 2">
    <name type="scientific">Gnathostoma spinigerum</name>
    <dbReference type="NCBI Taxonomy" id="75299"/>
    <lineage>
        <taxon>Eukaryota</taxon>
        <taxon>Metazoa</taxon>
        <taxon>Ecdysozoa</taxon>
        <taxon>Nematoda</taxon>
        <taxon>Chromadorea</taxon>
        <taxon>Rhabditida</taxon>
        <taxon>Spirurina</taxon>
        <taxon>Gnathostomatomorpha</taxon>
        <taxon>Gnathostomatoidea</taxon>
        <taxon>Gnathostomatidae</taxon>
        <taxon>Gnathostoma</taxon>
    </lineage>
</organism>
<dbReference type="Proteomes" id="UP001608902">
    <property type="component" value="Unassembled WGS sequence"/>
</dbReference>
<evidence type="ECO:0000313" key="1">
    <source>
        <dbReference type="EMBL" id="MFH4979898.1"/>
    </source>
</evidence>
<accession>A0ABD6EIU0</accession>
<comment type="caution">
    <text evidence="1">The sequence shown here is derived from an EMBL/GenBank/DDBJ whole genome shotgun (WGS) entry which is preliminary data.</text>
</comment>
<dbReference type="EMBL" id="JBGFUD010004784">
    <property type="protein sequence ID" value="MFH4979898.1"/>
    <property type="molecule type" value="Genomic_DNA"/>
</dbReference>